<evidence type="ECO:0000256" key="8">
    <source>
        <dbReference type="ARBA" id="ARBA00048367"/>
    </source>
</evidence>
<proteinExistence type="inferred from homology"/>
<feature type="region of interest" description="Disordered" evidence="12">
    <location>
        <begin position="1"/>
        <end position="34"/>
    </location>
</feature>
<dbReference type="InterPro" id="IPR017441">
    <property type="entry name" value="Protein_kinase_ATP_BS"/>
</dbReference>
<keyword evidence="15" id="KW-1185">Reference proteome</keyword>
<evidence type="ECO:0000256" key="4">
    <source>
        <dbReference type="ARBA" id="ARBA00022741"/>
    </source>
</evidence>
<dbReference type="FunFam" id="1.10.510.10:FF:000785">
    <property type="entry name" value="CMGC/CDK/CDK8 protein kinase"/>
    <property type="match status" value="1"/>
</dbReference>
<feature type="domain" description="Protein kinase" evidence="13">
    <location>
        <begin position="41"/>
        <end position="338"/>
    </location>
</feature>
<comment type="catalytic activity">
    <reaction evidence="9">
        <text>[DNA-directed RNA polymerase] + ATP = phospho-[DNA-directed RNA polymerase] + ADP + H(+)</text>
        <dbReference type="Rhea" id="RHEA:10216"/>
        <dbReference type="Rhea" id="RHEA-COMP:11321"/>
        <dbReference type="Rhea" id="RHEA-COMP:11322"/>
        <dbReference type="ChEBI" id="CHEBI:15378"/>
        <dbReference type="ChEBI" id="CHEBI:30616"/>
        <dbReference type="ChEBI" id="CHEBI:43176"/>
        <dbReference type="ChEBI" id="CHEBI:68546"/>
        <dbReference type="ChEBI" id="CHEBI:456216"/>
        <dbReference type="EC" id="2.7.11.23"/>
    </reaction>
</comment>
<evidence type="ECO:0000256" key="3">
    <source>
        <dbReference type="ARBA" id="ARBA00022679"/>
    </source>
</evidence>
<dbReference type="GO" id="GO:0005524">
    <property type="term" value="F:ATP binding"/>
    <property type="evidence" value="ECO:0007669"/>
    <property type="project" value="UniProtKB-UniRule"/>
</dbReference>
<dbReference type="InterPro" id="IPR050108">
    <property type="entry name" value="CDK"/>
</dbReference>
<organism evidence="14 15">
    <name type="scientific">Prymnesium parvum</name>
    <name type="common">Toxic golden alga</name>
    <dbReference type="NCBI Taxonomy" id="97485"/>
    <lineage>
        <taxon>Eukaryota</taxon>
        <taxon>Haptista</taxon>
        <taxon>Haptophyta</taxon>
        <taxon>Prymnesiophyceae</taxon>
        <taxon>Prymnesiales</taxon>
        <taxon>Prymnesiaceae</taxon>
        <taxon>Prymnesium</taxon>
    </lineage>
</organism>
<dbReference type="CDD" id="cd07829">
    <property type="entry name" value="STKc_CDK_like"/>
    <property type="match status" value="1"/>
</dbReference>
<dbReference type="PROSITE" id="PS00107">
    <property type="entry name" value="PROTEIN_KINASE_ATP"/>
    <property type="match status" value="1"/>
</dbReference>
<evidence type="ECO:0000259" key="13">
    <source>
        <dbReference type="PROSITE" id="PS50011"/>
    </source>
</evidence>
<keyword evidence="5" id="KW-0418">Kinase</keyword>
<keyword evidence="4 10" id="KW-0547">Nucleotide-binding</keyword>
<dbReference type="EMBL" id="JBGBPQ010000012">
    <property type="protein sequence ID" value="KAL1514549.1"/>
    <property type="molecule type" value="Genomic_DNA"/>
</dbReference>
<dbReference type="Gene3D" id="1.10.510.10">
    <property type="entry name" value="Transferase(Phosphotransferase) domain 1"/>
    <property type="match status" value="1"/>
</dbReference>
<evidence type="ECO:0000256" key="7">
    <source>
        <dbReference type="ARBA" id="ARBA00047811"/>
    </source>
</evidence>
<dbReference type="Proteomes" id="UP001515480">
    <property type="component" value="Unassembled WGS sequence"/>
</dbReference>
<evidence type="ECO:0000256" key="9">
    <source>
        <dbReference type="ARBA" id="ARBA00049280"/>
    </source>
</evidence>
<comment type="similarity">
    <text evidence="1">Belongs to the protein kinase superfamily. CMGC Ser/Thr protein kinase family. CDC2/CDKX subfamily.</text>
</comment>
<dbReference type="GO" id="GO:0004693">
    <property type="term" value="F:cyclin-dependent protein serine/threonine kinase activity"/>
    <property type="evidence" value="ECO:0007669"/>
    <property type="project" value="UniProtKB-EC"/>
</dbReference>
<dbReference type="PROSITE" id="PS00108">
    <property type="entry name" value="PROTEIN_KINASE_ST"/>
    <property type="match status" value="1"/>
</dbReference>
<name>A0AB34J565_PRYPA</name>
<evidence type="ECO:0000256" key="6">
    <source>
        <dbReference type="ARBA" id="ARBA00022840"/>
    </source>
</evidence>
<dbReference type="PANTHER" id="PTHR24056:SF495">
    <property type="entry name" value="CYCLIN-DEPENDENT KINASE 8-RELATED"/>
    <property type="match status" value="1"/>
</dbReference>
<dbReference type="InterPro" id="IPR008271">
    <property type="entry name" value="Ser/Thr_kinase_AS"/>
</dbReference>
<feature type="compositionally biased region" description="Low complexity" evidence="12">
    <location>
        <begin position="22"/>
        <end position="32"/>
    </location>
</feature>
<dbReference type="PROSITE" id="PS50011">
    <property type="entry name" value="PROTEIN_KINASE_DOM"/>
    <property type="match status" value="1"/>
</dbReference>
<evidence type="ECO:0000256" key="12">
    <source>
        <dbReference type="SAM" id="MobiDB-lite"/>
    </source>
</evidence>
<dbReference type="SUPFAM" id="SSF56112">
    <property type="entry name" value="Protein kinase-like (PK-like)"/>
    <property type="match status" value="1"/>
</dbReference>
<dbReference type="PANTHER" id="PTHR24056">
    <property type="entry name" value="CELL DIVISION PROTEIN KINASE"/>
    <property type="match status" value="1"/>
</dbReference>
<dbReference type="Gene3D" id="3.30.200.20">
    <property type="entry name" value="Phosphorylase Kinase, domain 1"/>
    <property type="match status" value="1"/>
</dbReference>
<accession>A0AB34J565</accession>
<keyword evidence="3" id="KW-0808">Transferase</keyword>
<evidence type="ECO:0000313" key="14">
    <source>
        <dbReference type="EMBL" id="KAL1514549.1"/>
    </source>
</evidence>
<evidence type="ECO:0000256" key="11">
    <source>
        <dbReference type="RuleBase" id="RU000304"/>
    </source>
</evidence>
<sequence length="360" mass="39942">MKRASEAQLPPRPPPPLPSSPREPSAPSAAPATPGVIGQHYDVLSKVGEGTYGSVYKAIDRRDLSEVAIKRMKNTREGEGISHTAYREIALVRELRHPNVVSLKEIFLVGRELNLVFEFVAGDLAERIKQLRETHATFAPQTIRHVMRQLLDGLGYLHRSWIMHRDIKPSNILMSVDSHVKIADFGLARIFRSPLRALHHDGPVVTVWYRAPELLLGSKQYTSAVDVWACGCIMAEMMLTRALFTGSEAKGNELQQDQLVKVFRVLGKPRPDEWPKLTELPHWPQVSQWSSQGYADLLAQRLNGAQPSPEALSLLRKLLKYDPDTRLTTDQALQDSYFVGSDAHADAGGVVAPSAGASGR</sequence>
<comment type="caution">
    <text evidence="14">The sequence shown here is derived from an EMBL/GenBank/DDBJ whole genome shotgun (WGS) entry which is preliminary data.</text>
</comment>
<evidence type="ECO:0000313" key="15">
    <source>
        <dbReference type="Proteomes" id="UP001515480"/>
    </source>
</evidence>
<keyword evidence="2 11" id="KW-0723">Serine/threonine-protein kinase</keyword>
<comment type="catalytic activity">
    <reaction evidence="8">
        <text>L-seryl-[protein] + ATP = O-phospho-L-seryl-[protein] + ADP + H(+)</text>
        <dbReference type="Rhea" id="RHEA:17989"/>
        <dbReference type="Rhea" id="RHEA-COMP:9863"/>
        <dbReference type="Rhea" id="RHEA-COMP:11604"/>
        <dbReference type="ChEBI" id="CHEBI:15378"/>
        <dbReference type="ChEBI" id="CHEBI:29999"/>
        <dbReference type="ChEBI" id="CHEBI:30616"/>
        <dbReference type="ChEBI" id="CHEBI:83421"/>
        <dbReference type="ChEBI" id="CHEBI:456216"/>
        <dbReference type="EC" id="2.7.11.22"/>
    </reaction>
</comment>
<dbReference type="GO" id="GO:0008353">
    <property type="term" value="F:RNA polymerase II CTD heptapeptide repeat kinase activity"/>
    <property type="evidence" value="ECO:0007669"/>
    <property type="project" value="UniProtKB-EC"/>
</dbReference>
<evidence type="ECO:0000256" key="10">
    <source>
        <dbReference type="PROSITE-ProRule" id="PRU10141"/>
    </source>
</evidence>
<dbReference type="GO" id="GO:0016592">
    <property type="term" value="C:mediator complex"/>
    <property type="evidence" value="ECO:0007669"/>
    <property type="project" value="TreeGrafter"/>
</dbReference>
<dbReference type="InterPro" id="IPR000719">
    <property type="entry name" value="Prot_kinase_dom"/>
</dbReference>
<dbReference type="SMART" id="SM00220">
    <property type="entry name" value="S_TKc"/>
    <property type="match status" value="1"/>
</dbReference>
<feature type="compositionally biased region" description="Pro residues" evidence="12">
    <location>
        <begin position="10"/>
        <end position="21"/>
    </location>
</feature>
<evidence type="ECO:0000256" key="2">
    <source>
        <dbReference type="ARBA" id="ARBA00022527"/>
    </source>
</evidence>
<dbReference type="AlphaFoldDB" id="A0AB34J565"/>
<dbReference type="InterPro" id="IPR011009">
    <property type="entry name" value="Kinase-like_dom_sf"/>
</dbReference>
<comment type="catalytic activity">
    <reaction evidence="7">
        <text>L-threonyl-[protein] + ATP = O-phospho-L-threonyl-[protein] + ADP + H(+)</text>
        <dbReference type="Rhea" id="RHEA:46608"/>
        <dbReference type="Rhea" id="RHEA-COMP:11060"/>
        <dbReference type="Rhea" id="RHEA-COMP:11605"/>
        <dbReference type="ChEBI" id="CHEBI:15378"/>
        <dbReference type="ChEBI" id="CHEBI:30013"/>
        <dbReference type="ChEBI" id="CHEBI:30616"/>
        <dbReference type="ChEBI" id="CHEBI:61977"/>
        <dbReference type="ChEBI" id="CHEBI:456216"/>
        <dbReference type="EC" id="2.7.11.22"/>
    </reaction>
</comment>
<dbReference type="Pfam" id="PF00069">
    <property type="entry name" value="Pkinase"/>
    <property type="match status" value="1"/>
</dbReference>
<feature type="binding site" evidence="10">
    <location>
        <position position="70"/>
    </location>
    <ligand>
        <name>ATP</name>
        <dbReference type="ChEBI" id="CHEBI:30616"/>
    </ligand>
</feature>
<evidence type="ECO:0000256" key="5">
    <source>
        <dbReference type="ARBA" id="ARBA00022777"/>
    </source>
</evidence>
<gene>
    <name evidence="14" type="ORF">AB1Y20_003646</name>
</gene>
<reference evidence="14 15" key="1">
    <citation type="journal article" date="2024" name="Science">
        <title>Giant polyketide synthase enzymes in the biosynthesis of giant marine polyether toxins.</title>
        <authorList>
            <person name="Fallon T.R."/>
            <person name="Shende V.V."/>
            <person name="Wierzbicki I.H."/>
            <person name="Pendleton A.L."/>
            <person name="Watervoot N.F."/>
            <person name="Auber R.P."/>
            <person name="Gonzalez D.J."/>
            <person name="Wisecaver J.H."/>
            <person name="Moore B.S."/>
        </authorList>
    </citation>
    <scope>NUCLEOTIDE SEQUENCE [LARGE SCALE GENOMIC DNA]</scope>
    <source>
        <strain evidence="14 15">12B1</strain>
    </source>
</reference>
<protein>
    <recommendedName>
        <fullName evidence="13">Protein kinase domain-containing protein</fullName>
    </recommendedName>
</protein>
<keyword evidence="6 10" id="KW-0067">ATP-binding</keyword>
<evidence type="ECO:0000256" key="1">
    <source>
        <dbReference type="ARBA" id="ARBA00006485"/>
    </source>
</evidence>